<protein>
    <recommendedName>
        <fullName evidence="2">Hypervirulence associated protein TUDOR domain-containing protein</fullName>
    </recommendedName>
</protein>
<evidence type="ECO:0000313" key="4">
    <source>
        <dbReference type="Proteomes" id="UP000224634"/>
    </source>
</evidence>
<name>A0A2B7Y173_POLH7</name>
<reference evidence="3 4" key="1">
    <citation type="submission" date="2017-10" db="EMBL/GenBank/DDBJ databases">
        <title>Comparative genomics in systemic dimorphic fungi from Ajellomycetaceae.</title>
        <authorList>
            <person name="Munoz J.F."/>
            <person name="Mcewen J.G."/>
            <person name="Clay O.K."/>
            <person name="Cuomo C.A."/>
        </authorList>
    </citation>
    <scope>NUCLEOTIDE SEQUENCE [LARGE SCALE GENOMIC DNA]</scope>
    <source>
        <strain evidence="3 4">UAMH7299</strain>
    </source>
</reference>
<dbReference type="OrthoDB" id="10052172at2759"/>
<dbReference type="AlphaFoldDB" id="A0A2B7Y173"/>
<organism evidence="3 4">
    <name type="scientific">Polytolypa hystricis (strain UAMH7299)</name>
    <dbReference type="NCBI Taxonomy" id="1447883"/>
    <lineage>
        <taxon>Eukaryota</taxon>
        <taxon>Fungi</taxon>
        <taxon>Dikarya</taxon>
        <taxon>Ascomycota</taxon>
        <taxon>Pezizomycotina</taxon>
        <taxon>Eurotiomycetes</taxon>
        <taxon>Eurotiomycetidae</taxon>
        <taxon>Onygenales</taxon>
        <taxon>Onygenales incertae sedis</taxon>
        <taxon>Polytolypa</taxon>
    </lineage>
</organism>
<evidence type="ECO:0000313" key="3">
    <source>
        <dbReference type="EMBL" id="PGH14945.1"/>
    </source>
</evidence>
<dbReference type="EMBL" id="PDNA01000087">
    <property type="protein sequence ID" value="PGH14945.1"/>
    <property type="molecule type" value="Genomic_DNA"/>
</dbReference>
<feature type="compositionally biased region" description="Polar residues" evidence="1">
    <location>
        <begin position="19"/>
        <end position="48"/>
    </location>
</feature>
<dbReference type="InterPro" id="IPR021331">
    <property type="entry name" value="Hva1_TUDOR"/>
</dbReference>
<gene>
    <name evidence="3" type="ORF">AJ80_05708</name>
</gene>
<keyword evidence="4" id="KW-1185">Reference proteome</keyword>
<sequence length="75" mass="8251">MPQYKEGQSVRYKPVGGPESNTSESIGTIQSVLTEPGTQASRNVQASEEQPRYEVENQNTGKTTTIYEKNILGSM</sequence>
<comment type="caution">
    <text evidence="3">The sequence shown here is derived from an EMBL/GenBank/DDBJ whole genome shotgun (WGS) entry which is preliminary data.</text>
</comment>
<evidence type="ECO:0000259" key="2">
    <source>
        <dbReference type="Pfam" id="PF11160"/>
    </source>
</evidence>
<feature type="region of interest" description="Disordered" evidence="1">
    <location>
        <begin position="1"/>
        <end position="61"/>
    </location>
</feature>
<accession>A0A2B7Y173</accession>
<feature type="domain" description="Hypervirulence associated protein TUDOR" evidence="2">
    <location>
        <begin position="7"/>
        <end position="71"/>
    </location>
</feature>
<dbReference type="Pfam" id="PF11160">
    <property type="entry name" value="Hva1_TUDOR"/>
    <property type="match status" value="1"/>
</dbReference>
<proteinExistence type="predicted"/>
<evidence type="ECO:0000256" key="1">
    <source>
        <dbReference type="SAM" id="MobiDB-lite"/>
    </source>
</evidence>
<dbReference type="Proteomes" id="UP000224634">
    <property type="component" value="Unassembled WGS sequence"/>
</dbReference>